<evidence type="ECO:0000256" key="1">
    <source>
        <dbReference type="ARBA" id="ARBA00023015"/>
    </source>
</evidence>
<dbReference type="GO" id="GO:0003700">
    <property type="term" value="F:DNA-binding transcription factor activity"/>
    <property type="evidence" value="ECO:0007669"/>
    <property type="project" value="TreeGrafter"/>
</dbReference>
<accession>A0A365GXI5</accession>
<feature type="domain" description="HTH lacI-type" evidence="4">
    <location>
        <begin position="15"/>
        <end position="71"/>
    </location>
</feature>
<dbReference type="SMART" id="SM00354">
    <property type="entry name" value="HTH_LACI"/>
    <property type="match status" value="1"/>
</dbReference>
<dbReference type="EMBL" id="QLYX01000018">
    <property type="protein sequence ID" value="RAY11545.1"/>
    <property type="molecule type" value="Genomic_DNA"/>
</dbReference>
<proteinExistence type="predicted"/>
<dbReference type="PANTHER" id="PTHR30146">
    <property type="entry name" value="LACI-RELATED TRANSCRIPTIONAL REPRESSOR"/>
    <property type="match status" value="1"/>
</dbReference>
<comment type="caution">
    <text evidence="5">The sequence shown here is derived from an EMBL/GenBank/DDBJ whole genome shotgun (WGS) entry which is preliminary data.</text>
</comment>
<dbReference type="Gene3D" id="1.10.260.40">
    <property type="entry name" value="lambda repressor-like DNA-binding domains"/>
    <property type="match status" value="1"/>
</dbReference>
<dbReference type="SUPFAM" id="SSF53822">
    <property type="entry name" value="Periplasmic binding protein-like I"/>
    <property type="match status" value="1"/>
</dbReference>
<dbReference type="SUPFAM" id="SSF47413">
    <property type="entry name" value="lambda repressor-like DNA-binding domains"/>
    <property type="match status" value="1"/>
</dbReference>
<dbReference type="InterPro" id="IPR046335">
    <property type="entry name" value="LacI/GalR-like_sensor"/>
</dbReference>
<evidence type="ECO:0000259" key="4">
    <source>
        <dbReference type="PROSITE" id="PS50932"/>
    </source>
</evidence>
<name>A0A365GXI5_9ACTN</name>
<dbReference type="Pfam" id="PF00356">
    <property type="entry name" value="LacI"/>
    <property type="match status" value="1"/>
</dbReference>
<organism evidence="5 6">
    <name type="scientific">Actinomadura craniellae</name>
    <dbReference type="NCBI Taxonomy" id="2231787"/>
    <lineage>
        <taxon>Bacteria</taxon>
        <taxon>Bacillati</taxon>
        <taxon>Actinomycetota</taxon>
        <taxon>Actinomycetes</taxon>
        <taxon>Streptosporangiales</taxon>
        <taxon>Thermomonosporaceae</taxon>
        <taxon>Actinomadura</taxon>
    </lineage>
</organism>
<dbReference type="GO" id="GO:0000976">
    <property type="term" value="F:transcription cis-regulatory region binding"/>
    <property type="evidence" value="ECO:0007669"/>
    <property type="project" value="TreeGrafter"/>
</dbReference>
<sequence>MTRSTEDGGRRIRRVTLADVARRAGVDKAVVSRVVNNDPLLNIRPETRARVLAAIKELDYRPNAAARSLRTTRTGTVGLFIPDFANPVYAEIITGAETAAAARDCVLMVGSSTAGGSARGYLDLLGPGRVDGLLLAGGAITDEEQAVLADRGLPWLFVNRRGGGGRHVVLADGLAARIAVEHLVELGHRRIAHVGGPADADTAQRRRDGYAAALRAGGLAEDPRLIVQGDYEPDGGARAAHRLLDGPEPPTAVFVANVTAAIGVLSALQAHGLSVPDQVSVVAVHDLPLAAHLVPPLTTVRMPLQALGARAVELLLSAPADQPVEEVVRDPIELVVRHSTAPPPH</sequence>
<dbReference type="CDD" id="cd01392">
    <property type="entry name" value="HTH_LacI"/>
    <property type="match status" value="1"/>
</dbReference>
<evidence type="ECO:0000313" key="5">
    <source>
        <dbReference type="EMBL" id="RAY11545.1"/>
    </source>
</evidence>
<protein>
    <submittedName>
        <fullName evidence="5">LacI family transcriptional regulator</fullName>
    </submittedName>
</protein>
<dbReference type="InterPro" id="IPR028082">
    <property type="entry name" value="Peripla_BP_I"/>
</dbReference>
<dbReference type="CDD" id="cd06267">
    <property type="entry name" value="PBP1_LacI_sugar_binding-like"/>
    <property type="match status" value="1"/>
</dbReference>
<dbReference type="PANTHER" id="PTHR30146:SF109">
    <property type="entry name" value="HTH-TYPE TRANSCRIPTIONAL REGULATOR GALS"/>
    <property type="match status" value="1"/>
</dbReference>
<dbReference type="Pfam" id="PF13377">
    <property type="entry name" value="Peripla_BP_3"/>
    <property type="match status" value="1"/>
</dbReference>
<keyword evidence="6" id="KW-1185">Reference proteome</keyword>
<dbReference type="Gene3D" id="3.40.50.2300">
    <property type="match status" value="2"/>
</dbReference>
<evidence type="ECO:0000256" key="2">
    <source>
        <dbReference type="ARBA" id="ARBA00023125"/>
    </source>
</evidence>
<reference evidence="5 6" key="1">
    <citation type="submission" date="2018-06" db="EMBL/GenBank/DDBJ databases">
        <title>Actinomadura craniellae sp. nov. isolated from marine sponge Craniella sp.</title>
        <authorList>
            <person name="Li L."/>
            <person name="Xu Q.H."/>
            <person name="Lin H.W."/>
            <person name="Lu Y.H."/>
        </authorList>
    </citation>
    <scope>NUCLEOTIDE SEQUENCE [LARGE SCALE GENOMIC DNA]</scope>
    <source>
        <strain evidence="5 6">LHW63021</strain>
    </source>
</reference>
<keyword evidence="1" id="KW-0805">Transcription regulation</keyword>
<dbReference type="Proteomes" id="UP000251891">
    <property type="component" value="Unassembled WGS sequence"/>
</dbReference>
<evidence type="ECO:0000313" key="6">
    <source>
        <dbReference type="Proteomes" id="UP000251891"/>
    </source>
</evidence>
<dbReference type="InterPro" id="IPR010982">
    <property type="entry name" value="Lambda_DNA-bd_dom_sf"/>
</dbReference>
<keyword evidence="3" id="KW-0804">Transcription</keyword>
<dbReference type="InterPro" id="IPR000843">
    <property type="entry name" value="HTH_LacI"/>
</dbReference>
<evidence type="ECO:0000256" key="3">
    <source>
        <dbReference type="ARBA" id="ARBA00023163"/>
    </source>
</evidence>
<gene>
    <name evidence="5" type="ORF">DPM19_30045</name>
</gene>
<keyword evidence="2" id="KW-0238">DNA-binding</keyword>
<dbReference type="PROSITE" id="PS50932">
    <property type="entry name" value="HTH_LACI_2"/>
    <property type="match status" value="1"/>
</dbReference>
<dbReference type="AlphaFoldDB" id="A0A365GXI5"/>